<organism evidence="1 2">
    <name type="scientific">Asbolus verrucosus</name>
    <name type="common">Desert ironclad beetle</name>
    <dbReference type="NCBI Taxonomy" id="1661398"/>
    <lineage>
        <taxon>Eukaryota</taxon>
        <taxon>Metazoa</taxon>
        <taxon>Ecdysozoa</taxon>
        <taxon>Arthropoda</taxon>
        <taxon>Hexapoda</taxon>
        <taxon>Insecta</taxon>
        <taxon>Pterygota</taxon>
        <taxon>Neoptera</taxon>
        <taxon>Endopterygota</taxon>
        <taxon>Coleoptera</taxon>
        <taxon>Polyphaga</taxon>
        <taxon>Cucujiformia</taxon>
        <taxon>Tenebrionidae</taxon>
        <taxon>Pimeliinae</taxon>
        <taxon>Asbolus</taxon>
    </lineage>
</organism>
<evidence type="ECO:0000313" key="1">
    <source>
        <dbReference type="EMBL" id="RZC35863.1"/>
    </source>
</evidence>
<reference evidence="1 2" key="1">
    <citation type="submission" date="2017-03" db="EMBL/GenBank/DDBJ databases">
        <title>Genome of the blue death feigning beetle - Asbolus verrucosus.</title>
        <authorList>
            <person name="Rider S.D."/>
        </authorList>
    </citation>
    <scope>NUCLEOTIDE SEQUENCE [LARGE SCALE GENOMIC DNA]</scope>
    <source>
        <strain evidence="1">Butters</strain>
        <tissue evidence="1">Head and leg muscle</tissue>
    </source>
</reference>
<accession>A0A482VT60</accession>
<dbReference type="EMBL" id="QDEB01067234">
    <property type="protein sequence ID" value="RZC35863.1"/>
    <property type="molecule type" value="Genomic_DNA"/>
</dbReference>
<evidence type="ECO:0000313" key="2">
    <source>
        <dbReference type="Proteomes" id="UP000292052"/>
    </source>
</evidence>
<keyword evidence="2" id="KW-1185">Reference proteome</keyword>
<protein>
    <submittedName>
        <fullName evidence="1">Uncharacterized protein</fullName>
    </submittedName>
</protein>
<dbReference type="STRING" id="1661398.A0A482VT60"/>
<dbReference type="OrthoDB" id="8190314at2759"/>
<name>A0A482VT60_ASBVE</name>
<proteinExistence type="predicted"/>
<sequence length="163" mass="17529">MGAQKPIIKMVKKYVGNNLNLNLVGEGKKPFLVVGNNCSVELKQNVSSIKIVGDNCKVDVLSGGGNVVYIGNNGAINLDQSINTEVVTYVGNNGTISSNGSIRRHCSTGDIRNCRDGVTIVNFDGQRSNFRTKVASKTFTKLTNISLPNIQIHLSGHTKHTSQ</sequence>
<dbReference type="AlphaFoldDB" id="A0A482VT60"/>
<comment type="caution">
    <text evidence="1">The sequence shown here is derived from an EMBL/GenBank/DDBJ whole genome shotgun (WGS) entry which is preliminary data.</text>
</comment>
<gene>
    <name evidence="1" type="ORF">BDFB_008008</name>
</gene>
<dbReference type="Proteomes" id="UP000292052">
    <property type="component" value="Unassembled WGS sequence"/>
</dbReference>